<evidence type="ECO:0000313" key="1">
    <source>
        <dbReference type="EMBL" id="THU96765.1"/>
    </source>
</evidence>
<organism evidence="1 2">
    <name type="scientific">Dendrothele bispora (strain CBS 962.96)</name>
    <dbReference type="NCBI Taxonomy" id="1314807"/>
    <lineage>
        <taxon>Eukaryota</taxon>
        <taxon>Fungi</taxon>
        <taxon>Dikarya</taxon>
        <taxon>Basidiomycota</taxon>
        <taxon>Agaricomycotina</taxon>
        <taxon>Agaricomycetes</taxon>
        <taxon>Agaricomycetidae</taxon>
        <taxon>Agaricales</taxon>
        <taxon>Agaricales incertae sedis</taxon>
        <taxon>Dendrothele</taxon>
    </lineage>
</organism>
<feature type="non-terminal residue" evidence="1">
    <location>
        <position position="84"/>
    </location>
</feature>
<evidence type="ECO:0000313" key="2">
    <source>
        <dbReference type="Proteomes" id="UP000297245"/>
    </source>
</evidence>
<dbReference type="AlphaFoldDB" id="A0A4V4HFZ1"/>
<sequence length="84" mass="9447">MDSLFTIAFGLTIRAVVSFASYHSVKTAGTLIGLWEGIVLVHFLSKNPRSTDPYVGFAVRMFVDYLWTESLFRFLLVLVWTGLG</sequence>
<name>A0A4V4HFZ1_DENBC</name>
<protein>
    <submittedName>
        <fullName evidence="1">Uncharacterized protein</fullName>
    </submittedName>
</protein>
<dbReference type="OrthoDB" id="3231855at2759"/>
<dbReference type="Proteomes" id="UP000297245">
    <property type="component" value="Unassembled WGS sequence"/>
</dbReference>
<dbReference type="EMBL" id="ML179169">
    <property type="protein sequence ID" value="THU96765.1"/>
    <property type="molecule type" value="Genomic_DNA"/>
</dbReference>
<accession>A0A4V4HFZ1</accession>
<keyword evidence="2" id="KW-1185">Reference proteome</keyword>
<proteinExistence type="predicted"/>
<reference evidence="1 2" key="1">
    <citation type="journal article" date="2019" name="Nat. Ecol. Evol.">
        <title>Megaphylogeny resolves global patterns of mushroom evolution.</title>
        <authorList>
            <person name="Varga T."/>
            <person name="Krizsan K."/>
            <person name="Foldi C."/>
            <person name="Dima B."/>
            <person name="Sanchez-Garcia M."/>
            <person name="Sanchez-Ramirez S."/>
            <person name="Szollosi G.J."/>
            <person name="Szarkandi J.G."/>
            <person name="Papp V."/>
            <person name="Albert L."/>
            <person name="Andreopoulos W."/>
            <person name="Angelini C."/>
            <person name="Antonin V."/>
            <person name="Barry K.W."/>
            <person name="Bougher N.L."/>
            <person name="Buchanan P."/>
            <person name="Buyck B."/>
            <person name="Bense V."/>
            <person name="Catcheside P."/>
            <person name="Chovatia M."/>
            <person name="Cooper J."/>
            <person name="Damon W."/>
            <person name="Desjardin D."/>
            <person name="Finy P."/>
            <person name="Geml J."/>
            <person name="Haridas S."/>
            <person name="Hughes K."/>
            <person name="Justo A."/>
            <person name="Karasinski D."/>
            <person name="Kautmanova I."/>
            <person name="Kiss B."/>
            <person name="Kocsube S."/>
            <person name="Kotiranta H."/>
            <person name="LaButti K.M."/>
            <person name="Lechner B.E."/>
            <person name="Liimatainen K."/>
            <person name="Lipzen A."/>
            <person name="Lukacs Z."/>
            <person name="Mihaltcheva S."/>
            <person name="Morgado L.N."/>
            <person name="Niskanen T."/>
            <person name="Noordeloos M.E."/>
            <person name="Ohm R.A."/>
            <person name="Ortiz-Santana B."/>
            <person name="Ovrebo C."/>
            <person name="Racz N."/>
            <person name="Riley R."/>
            <person name="Savchenko A."/>
            <person name="Shiryaev A."/>
            <person name="Soop K."/>
            <person name="Spirin V."/>
            <person name="Szebenyi C."/>
            <person name="Tomsovsky M."/>
            <person name="Tulloss R.E."/>
            <person name="Uehling J."/>
            <person name="Grigoriev I.V."/>
            <person name="Vagvolgyi C."/>
            <person name="Papp T."/>
            <person name="Martin F.M."/>
            <person name="Miettinen O."/>
            <person name="Hibbett D.S."/>
            <person name="Nagy L.G."/>
        </authorList>
    </citation>
    <scope>NUCLEOTIDE SEQUENCE [LARGE SCALE GENOMIC DNA]</scope>
    <source>
        <strain evidence="1 2">CBS 962.96</strain>
    </source>
</reference>
<gene>
    <name evidence="1" type="ORF">K435DRAFT_619651</name>
</gene>